<evidence type="ECO:0000313" key="4">
    <source>
        <dbReference type="Proteomes" id="UP000218471"/>
    </source>
</evidence>
<gene>
    <name evidence="3" type="ORF">CFV95_020290</name>
</gene>
<feature type="transmembrane region" description="Helical" evidence="1">
    <location>
        <begin position="20"/>
        <end position="39"/>
    </location>
</feature>
<dbReference type="EMBL" id="NKYG02000002">
    <property type="protein sequence ID" value="KAK2617318.1"/>
    <property type="molecule type" value="Genomic_DNA"/>
</dbReference>
<dbReference type="SUPFAM" id="SSF49313">
    <property type="entry name" value="Cadherin-like"/>
    <property type="match status" value="6"/>
</dbReference>
<keyword evidence="1" id="KW-0472">Membrane</keyword>
<dbReference type="Pfam" id="PF05345">
    <property type="entry name" value="He_PIG"/>
    <property type="match status" value="6"/>
</dbReference>
<protein>
    <submittedName>
        <fullName evidence="3">Ig domain-containing protein</fullName>
    </submittedName>
</protein>
<dbReference type="Proteomes" id="UP000218471">
    <property type="component" value="Unassembled WGS sequence"/>
</dbReference>
<dbReference type="PANTHER" id="PTHR35812:SF1">
    <property type="entry name" value="LIPOPROTEIN"/>
    <property type="match status" value="1"/>
</dbReference>
<keyword evidence="1" id="KW-1133">Transmembrane helix</keyword>
<evidence type="ECO:0000259" key="2">
    <source>
        <dbReference type="Pfam" id="PF07603"/>
    </source>
</evidence>
<dbReference type="RefSeq" id="WP_316097100.1">
    <property type="nucleotide sequence ID" value="NZ_NKYG02000002.1"/>
</dbReference>
<dbReference type="InterPro" id="IPR015919">
    <property type="entry name" value="Cadherin-like_sf"/>
</dbReference>
<evidence type="ECO:0000256" key="1">
    <source>
        <dbReference type="SAM" id="Phobius"/>
    </source>
</evidence>
<reference evidence="3" key="1">
    <citation type="submission" date="2023-10" db="EMBL/GenBank/DDBJ databases">
        <title>Genomic and proteomic analysis of Leptospira interrogans strain CUDO8.</title>
        <authorList>
            <person name="Boonciew P."/>
            <person name="Kurilung A."/>
            <person name="Prapasarakul N."/>
        </authorList>
    </citation>
    <scope>NUCLEOTIDE SEQUENCE</scope>
    <source>
        <strain evidence="3">CUDO8</strain>
    </source>
</reference>
<dbReference type="Pfam" id="PF07603">
    <property type="entry name" value="Lcl_C"/>
    <property type="match status" value="1"/>
</dbReference>
<comment type="caution">
    <text evidence="3">The sequence shown here is derived from an EMBL/GenBank/DDBJ whole genome shotgun (WGS) entry which is preliminary data.</text>
</comment>
<feature type="domain" description="Lcl C-terminal" evidence="2">
    <location>
        <begin position="823"/>
        <end position="950"/>
    </location>
</feature>
<organism evidence="3 4">
    <name type="scientific">Leptospira interrogans</name>
    <dbReference type="NCBI Taxonomy" id="173"/>
    <lineage>
        <taxon>Bacteria</taxon>
        <taxon>Pseudomonadati</taxon>
        <taxon>Spirochaetota</taxon>
        <taxon>Spirochaetia</taxon>
        <taxon>Leptospirales</taxon>
        <taxon>Leptospiraceae</taxon>
        <taxon>Leptospira</taxon>
    </lineage>
</organism>
<keyword evidence="1" id="KW-0812">Transmembrane</keyword>
<sequence>MKNKKGQFKKSKELLDRKIFPNFFIFIILLTLGGCIGGNGSTSFKGILFGPTNNLLQSASINDSVSVNYSLSPYVLTKDLPIDPIQPSISGSIEQCSSNPTLPTGLVISGTCTITGTPTINQPATNYTITASNLSQSKSVTIVITVNANPPAALNFATPTFTFTAGAMPGFAPIVPNYTGTITNCTSDIPLPTGLSLGTTNCSLSGSPSTTQGPTNYTITASNAFGSTSTIITITVNIAPPSALNYAGSPFVFTQDATIAAIHPSYTGTVTACNSDIPLPAGLTLGTTTCVISGTPNTIQPATHYNITASNASGSISFPITITVNLAPPSALSYAGTPFTFTQGATITTATPSVTGTVTSCNSDIPLPAGLGINGTTCAISGTPTTTQSATNYTITASNAYGSTNTTISIRVNLAPPSALSYAGTPFTFTQGATITTATPSVTGTVTSCNSDIPLPAGLGINGTTCAISGTPTTTQSATNYTITASNAYGSTNTTISIRVNLAPPSALSYAGTPFTFTQGATITTATPSVTGTVTSCNSDIPLPAGLGINGTTCAISGTPTTTQSATNYTITASNAYGSTNTTISIRVNLAPPSALSYAGTPFTFTQGATITTATPSVTGTVTSCNSDIPLPAGLGINGTTCAISGTPTTTQSATNYTITASNAYGSTNTTISITVNLAPPTGLAYTPSALVFYKGVAGAATPTVTGTVTSCNPNVALPGGLTLNATTCAISGTPTVFQASANYTITASNSSGNTNTTISIMIFGTPPMKTMQTNCWDAAGTIDATCVTASSAGQDGKLQKGTNPSFTNQTVNVAVGVNHYITVDNLTGLVWKTCHEDRTNSNCAGGADVYHDLASATTACANLNAGTGYANRTNWRLPTISEMETLVDFNVATSPRTFVASFPGTTGSYYYWSSNLYLPDTTKSLVLYFSSGSTTWTNKTVAGSLARCVSP</sequence>
<dbReference type="InterPro" id="IPR013783">
    <property type="entry name" value="Ig-like_fold"/>
</dbReference>
<dbReference type="Gene3D" id="2.60.40.10">
    <property type="entry name" value="Immunoglobulins"/>
    <property type="match status" value="8"/>
</dbReference>
<dbReference type="AlphaFoldDB" id="A0AAV9FNY0"/>
<accession>A0AAV9FNY0</accession>
<evidence type="ECO:0000313" key="3">
    <source>
        <dbReference type="EMBL" id="KAK2617318.1"/>
    </source>
</evidence>
<dbReference type="PANTHER" id="PTHR35812">
    <property type="entry name" value="LIPOPROTEIN"/>
    <property type="match status" value="1"/>
</dbReference>
<name>A0AAV9FNY0_LEPIR</name>
<dbReference type="InterPro" id="IPR011460">
    <property type="entry name" value="Lcl_C"/>
</dbReference>
<dbReference type="GO" id="GO:0016020">
    <property type="term" value="C:membrane"/>
    <property type="evidence" value="ECO:0007669"/>
    <property type="project" value="InterPro"/>
</dbReference>
<dbReference type="PROSITE" id="PS51257">
    <property type="entry name" value="PROKAR_LIPOPROTEIN"/>
    <property type="match status" value="1"/>
</dbReference>
<proteinExistence type="predicted"/>
<dbReference type="GO" id="GO:0005509">
    <property type="term" value="F:calcium ion binding"/>
    <property type="evidence" value="ECO:0007669"/>
    <property type="project" value="InterPro"/>
</dbReference>